<sequence>MTAGLQWEAGSVPAEPPPLMTLTYFPGADLLLYAVRRGNQERADTRRYQGEAELAEAAAAARQAAAYLNATAAGIYSLLRVRHGWSVAEVDVHAALSVDKCPDELPVDIHASTGPAEHAT</sequence>
<evidence type="ECO:0008006" key="3">
    <source>
        <dbReference type="Google" id="ProtNLM"/>
    </source>
</evidence>
<dbReference type="Proteomes" id="UP001500466">
    <property type="component" value="Unassembled WGS sequence"/>
</dbReference>
<name>A0ABP9IC72_9ACTN</name>
<gene>
    <name evidence="1" type="ORF">GCM10023205_78850</name>
</gene>
<evidence type="ECO:0000313" key="2">
    <source>
        <dbReference type="Proteomes" id="UP001500466"/>
    </source>
</evidence>
<reference evidence="2" key="1">
    <citation type="journal article" date="2019" name="Int. J. Syst. Evol. Microbiol.">
        <title>The Global Catalogue of Microorganisms (GCM) 10K type strain sequencing project: providing services to taxonomists for standard genome sequencing and annotation.</title>
        <authorList>
            <consortium name="The Broad Institute Genomics Platform"/>
            <consortium name="The Broad Institute Genome Sequencing Center for Infectious Disease"/>
            <person name="Wu L."/>
            <person name="Ma J."/>
        </authorList>
    </citation>
    <scope>NUCLEOTIDE SEQUENCE [LARGE SCALE GENOMIC DNA]</scope>
    <source>
        <strain evidence="2">JCM 17986</strain>
    </source>
</reference>
<protein>
    <recommendedName>
        <fullName evidence="3">DUF732 domain-containing protein</fullName>
    </recommendedName>
</protein>
<evidence type="ECO:0000313" key="1">
    <source>
        <dbReference type="EMBL" id="GAA4994323.1"/>
    </source>
</evidence>
<dbReference type="RefSeq" id="WP_345680697.1">
    <property type="nucleotide sequence ID" value="NZ_BAABHS010000052.1"/>
</dbReference>
<proteinExistence type="predicted"/>
<accession>A0ABP9IC72</accession>
<organism evidence="1 2">
    <name type="scientific">Yinghuangia aomiensis</name>
    <dbReference type="NCBI Taxonomy" id="676205"/>
    <lineage>
        <taxon>Bacteria</taxon>
        <taxon>Bacillati</taxon>
        <taxon>Actinomycetota</taxon>
        <taxon>Actinomycetes</taxon>
        <taxon>Kitasatosporales</taxon>
        <taxon>Streptomycetaceae</taxon>
        <taxon>Yinghuangia</taxon>
    </lineage>
</organism>
<dbReference type="EMBL" id="BAABHS010000052">
    <property type="protein sequence ID" value="GAA4994323.1"/>
    <property type="molecule type" value="Genomic_DNA"/>
</dbReference>
<keyword evidence="2" id="KW-1185">Reference proteome</keyword>
<comment type="caution">
    <text evidence="1">The sequence shown here is derived from an EMBL/GenBank/DDBJ whole genome shotgun (WGS) entry which is preliminary data.</text>
</comment>